<evidence type="ECO:0000313" key="4">
    <source>
        <dbReference type="Proteomes" id="UP000323300"/>
    </source>
</evidence>
<evidence type="ECO:0000313" key="3">
    <source>
        <dbReference type="EMBL" id="SFK09933.1"/>
    </source>
</evidence>
<feature type="transmembrane region" description="Helical" evidence="1">
    <location>
        <begin position="64"/>
        <end position="83"/>
    </location>
</feature>
<gene>
    <name evidence="3" type="ORF">SAMN04488498_102432</name>
</gene>
<organism evidence="3 4">
    <name type="scientific">Neomesorhizobium albiziae</name>
    <dbReference type="NCBI Taxonomy" id="335020"/>
    <lineage>
        <taxon>Bacteria</taxon>
        <taxon>Pseudomonadati</taxon>
        <taxon>Pseudomonadota</taxon>
        <taxon>Alphaproteobacteria</taxon>
        <taxon>Hyphomicrobiales</taxon>
        <taxon>Phyllobacteriaceae</taxon>
        <taxon>Neomesorhizobium</taxon>
    </lineage>
</organism>
<keyword evidence="4" id="KW-1185">Reference proteome</keyword>
<feature type="transmembrane region" description="Helical" evidence="1">
    <location>
        <begin position="147"/>
        <end position="166"/>
    </location>
</feature>
<dbReference type="InterPro" id="IPR000620">
    <property type="entry name" value="EamA_dom"/>
</dbReference>
<dbReference type="Proteomes" id="UP000323300">
    <property type="component" value="Unassembled WGS sequence"/>
</dbReference>
<keyword evidence="1" id="KW-0812">Transmembrane</keyword>
<dbReference type="SUPFAM" id="SSF103481">
    <property type="entry name" value="Multidrug resistance efflux transporter EmrE"/>
    <property type="match status" value="1"/>
</dbReference>
<feature type="transmembrane region" description="Helical" evidence="1">
    <location>
        <begin position="238"/>
        <end position="259"/>
    </location>
</feature>
<dbReference type="InterPro" id="IPR037185">
    <property type="entry name" value="EmrE-like"/>
</dbReference>
<accession>A0A1I3WRV2</accession>
<reference evidence="3 4" key="1">
    <citation type="submission" date="2016-10" db="EMBL/GenBank/DDBJ databases">
        <authorList>
            <person name="Varghese N."/>
            <person name="Submissions S."/>
        </authorList>
    </citation>
    <scope>NUCLEOTIDE SEQUENCE [LARGE SCALE GENOMIC DNA]</scope>
    <source>
        <strain evidence="3 4">DSM 21822</strain>
    </source>
</reference>
<dbReference type="Pfam" id="PF00892">
    <property type="entry name" value="EamA"/>
    <property type="match status" value="2"/>
</dbReference>
<dbReference type="GO" id="GO:0016020">
    <property type="term" value="C:membrane"/>
    <property type="evidence" value="ECO:0007669"/>
    <property type="project" value="InterPro"/>
</dbReference>
<feature type="transmembrane region" description="Helical" evidence="1">
    <location>
        <begin position="117"/>
        <end position="135"/>
    </location>
</feature>
<name>A0A1I3WRV2_9HYPH</name>
<keyword evidence="1" id="KW-1133">Transmembrane helix</keyword>
<sequence length="297" mass="31100">MARATLIGFSAVAMWALLALLTDASGAVPPFLLSAICFSIGTGVGLVARLFSPAPAERVKIPPQVWVIGIAGLFGYHFFYFTALRNAPAVEASLIAYLWPLLIVLGSALMPGEKLRWFHIAGAALGLAGTFLIITNGGGLSFESRYAFGYAMAAVCAFLWSGYSLLSRRFPAVPTSIVTWFCAATAVLSLLCHLALEDTVLPSNAGQWLAVLGLGLMPVGAAFYAWDIGVKRGNIQVLGAASYAAPLLSTLILIAAGFTEPTPHILLACLLITAGAVLAAKSLIFGRASARQSEAKP</sequence>
<evidence type="ECO:0000259" key="2">
    <source>
        <dbReference type="Pfam" id="PF00892"/>
    </source>
</evidence>
<feature type="domain" description="EamA" evidence="2">
    <location>
        <begin position="148"/>
        <end position="279"/>
    </location>
</feature>
<dbReference type="PANTHER" id="PTHR22911:SF76">
    <property type="entry name" value="EAMA DOMAIN-CONTAINING PROTEIN"/>
    <property type="match status" value="1"/>
</dbReference>
<dbReference type="AlphaFoldDB" id="A0A1I3WRV2"/>
<feature type="transmembrane region" description="Helical" evidence="1">
    <location>
        <begin position="265"/>
        <end position="286"/>
    </location>
</feature>
<dbReference type="RefSeq" id="WP_149759137.1">
    <property type="nucleotide sequence ID" value="NZ_BSPE01000028.1"/>
</dbReference>
<dbReference type="OrthoDB" id="9795732at2"/>
<feature type="domain" description="EamA" evidence="2">
    <location>
        <begin position="6"/>
        <end position="134"/>
    </location>
</feature>
<dbReference type="PANTHER" id="PTHR22911">
    <property type="entry name" value="ACYL-MALONYL CONDENSING ENZYME-RELATED"/>
    <property type="match status" value="1"/>
</dbReference>
<feature type="transmembrane region" description="Helical" evidence="1">
    <location>
        <begin position="178"/>
        <end position="196"/>
    </location>
</feature>
<dbReference type="EMBL" id="FOSL01000002">
    <property type="protein sequence ID" value="SFK09933.1"/>
    <property type="molecule type" value="Genomic_DNA"/>
</dbReference>
<feature type="transmembrane region" description="Helical" evidence="1">
    <location>
        <begin position="89"/>
        <end position="110"/>
    </location>
</feature>
<evidence type="ECO:0000256" key="1">
    <source>
        <dbReference type="SAM" id="Phobius"/>
    </source>
</evidence>
<protein>
    <submittedName>
        <fullName evidence="3">EamA domain-containing membrane protein RarD</fullName>
    </submittedName>
</protein>
<feature type="transmembrane region" description="Helical" evidence="1">
    <location>
        <begin position="208"/>
        <end position="226"/>
    </location>
</feature>
<feature type="transmembrane region" description="Helical" evidence="1">
    <location>
        <begin position="31"/>
        <end position="52"/>
    </location>
</feature>
<keyword evidence="1" id="KW-0472">Membrane</keyword>
<proteinExistence type="predicted"/>